<dbReference type="EMBL" id="NDXW01000010">
    <property type="protein sequence ID" value="RDH41335.1"/>
    <property type="molecule type" value="Genomic_DNA"/>
</dbReference>
<protein>
    <submittedName>
        <fullName evidence="1">Uncharacterized protein</fullName>
    </submittedName>
</protein>
<dbReference type="AlphaFoldDB" id="A0A4P9VE48"/>
<evidence type="ECO:0000313" key="1">
    <source>
        <dbReference type="EMBL" id="RDH41335.1"/>
    </source>
</evidence>
<dbReference type="Proteomes" id="UP000257039">
    <property type="component" value="Unassembled WGS sequence"/>
</dbReference>
<name>A0A4P9VE48_9GAMM</name>
<reference evidence="1 2" key="1">
    <citation type="submission" date="2017-04" db="EMBL/GenBank/DDBJ databases">
        <title>Draft genome sequence of Zooshikella ganghwensis VG4 isolated from Red Sea sediments.</title>
        <authorList>
            <person name="Rehman Z."/>
            <person name="Alam I."/>
            <person name="Kamau A."/>
            <person name="Bajic V."/>
            <person name="Leiknes T."/>
        </authorList>
    </citation>
    <scope>NUCLEOTIDE SEQUENCE [LARGE SCALE GENOMIC DNA]</scope>
    <source>
        <strain evidence="1 2">VG4</strain>
    </source>
</reference>
<gene>
    <name evidence="1" type="ORF">B9G39_29130</name>
</gene>
<proteinExistence type="predicted"/>
<comment type="caution">
    <text evidence="1">The sequence shown here is derived from an EMBL/GenBank/DDBJ whole genome shotgun (WGS) entry which is preliminary data.</text>
</comment>
<accession>A0A4P9VE48</accession>
<keyword evidence="2" id="KW-1185">Reference proteome</keyword>
<evidence type="ECO:0000313" key="2">
    <source>
        <dbReference type="Proteomes" id="UP000257039"/>
    </source>
</evidence>
<dbReference type="RefSeq" id="WP_094789962.1">
    <property type="nucleotide sequence ID" value="NZ_NDXW01000010.1"/>
</dbReference>
<organism evidence="1 2">
    <name type="scientific">Zooshikella ganghwensis</name>
    <dbReference type="NCBI Taxonomy" id="202772"/>
    <lineage>
        <taxon>Bacteria</taxon>
        <taxon>Pseudomonadati</taxon>
        <taxon>Pseudomonadota</taxon>
        <taxon>Gammaproteobacteria</taxon>
        <taxon>Oceanospirillales</taxon>
        <taxon>Zooshikellaceae</taxon>
        <taxon>Zooshikella</taxon>
    </lineage>
</organism>
<sequence>MPAKLITFHLPQEMIDDLQEYIIDVVNEDCDPKVINRSMLIRELIRLSLDSLQYMNLDAIYDSYSLYSELARGIKCYYHTHYLLQENA</sequence>